<dbReference type="EMBL" id="GDHF01022630">
    <property type="protein sequence ID" value="JAI29684.1"/>
    <property type="molecule type" value="Transcribed_RNA"/>
</dbReference>
<gene>
    <name evidence="2" type="primary">ORF1_40</name>
    <name evidence="2" type="ORF">c1_g1_i2</name>
</gene>
<evidence type="ECO:0000313" key="2">
    <source>
        <dbReference type="EMBL" id="JAI29684.1"/>
    </source>
</evidence>
<name>A0A0K8USL6_BACLA</name>
<evidence type="ECO:0000256" key="1">
    <source>
        <dbReference type="SAM" id="MobiDB-lite"/>
    </source>
</evidence>
<feature type="region of interest" description="Disordered" evidence="1">
    <location>
        <begin position="131"/>
        <end position="156"/>
    </location>
</feature>
<feature type="compositionally biased region" description="Polar residues" evidence="1">
    <location>
        <begin position="141"/>
        <end position="156"/>
    </location>
</feature>
<organism evidence="2">
    <name type="scientific">Bactrocera latifrons</name>
    <name type="common">Malaysian fruit fly</name>
    <name type="synonym">Chaetodacus latifrons</name>
    <dbReference type="NCBI Taxonomy" id="174628"/>
    <lineage>
        <taxon>Eukaryota</taxon>
        <taxon>Metazoa</taxon>
        <taxon>Ecdysozoa</taxon>
        <taxon>Arthropoda</taxon>
        <taxon>Hexapoda</taxon>
        <taxon>Insecta</taxon>
        <taxon>Pterygota</taxon>
        <taxon>Neoptera</taxon>
        <taxon>Endopterygota</taxon>
        <taxon>Diptera</taxon>
        <taxon>Brachycera</taxon>
        <taxon>Muscomorpha</taxon>
        <taxon>Tephritoidea</taxon>
        <taxon>Tephritidae</taxon>
        <taxon>Bactrocera</taxon>
        <taxon>Bactrocera</taxon>
    </lineage>
</organism>
<reference evidence="2" key="1">
    <citation type="submission" date="2015-06" db="EMBL/GenBank/DDBJ databases">
        <authorList>
            <person name="Hoefler B.C."/>
            <person name="Straight P.D."/>
        </authorList>
    </citation>
    <scope>NUCLEOTIDE SEQUENCE</scope>
</reference>
<proteinExistence type="predicted"/>
<dbReference type="AlphaFoldDB" id="A0A0K8USL6"/>
<accession>A0A0K8USL6</accession>
<feature type="region of interest" description="Disordered" evidence="1">
    <location>
        <begin position="75"/>
        <end position="95"/>
    </location>
</feature>
<protein>
    <submittedName>
        <fullName evidence="2">Nucleic-acid-binding protein from transposon X-element</fullName>
    </submittedName>
</protein>
<sequence>MNNKLKCNCTCGCFNSEAGMEGNEADGAYTLATTEHLPTNNNFLYVTNNSNNQQNQFPALPSVTSNEQILPALSGNFATPKHRNPTKGVNSSSPYPMVKRNLLGEMNSQNRFAIFNDLEFNVLRDPKVIAPAENTEEKSTENLNANKHSKATSQQRAAKQQKVAEYCQPIFLFNIDVKNLIDQLKLKYPQVEFKVINKSKYKSKLLIKDLDIYLQMMAQLKAKKVDSYSMTPKQLKVASVILRGLHYNMSADEIKQELDEICPSTVASVNKFVTNYSKKKGVDTGLFLVTLNQGFELKDIAKIKTIAYQMVTWEKPKVNANTIQCRNCQQWGHAAKNCNRAFRCMKCNENHEAGACMIQKDDGSQAFCVNCNTFGHPANWRGCPAFKRYSEFKNKNNNLSNNINLKAQNNVHSALNNHYFVSKGKSFASQFYNVDSNNRYTQLPNMRKPKLIEDFLAVAKRILEPVTVTIEDRIQNFLDNCNSLSKDELRDQCCQLLSEVRTKYGF</sequence>